<gene>
    <name evidence="1" type="ORF">GCM10007940_07750</name>
</gene>
<dbReference type="Proteomes" id="UP001156666">
    <property type="component" value="Unassembled WGS sequence"/>
</dbReference>
<dbReference type="Pfam" id="PF13365">
    <property type="entry name" value="Trypsin_2"/>
    <property type="match status" value="1"/>
</dbReference>
<dbReference type="RefSeq" id="WP_235295579.1">
    <property type="nucleotide sequence ID" value="NZ_BSOH01000003.1"/>
</dbReference>
<dbReference type="AlphaFoldDB" id="A0AA37SR49"/>
<keyword evidence="2" id="KW-1185">Reference proteome</keyword>
<dbReference type="EMBL" id="BSOH01000003">
    <property type="protein sequence ID" value="GLR16160.1"/>
    <property type="molecule type" value="Genomic_DNA"/>
</dbReference>
<evidence type="ECO:0000313" key="2">
    <source>
        <dbReference type="Proteomes" id="UP001156666"/>
    </source>
</evidence>
<protein>
    <recommendedName>
        <fullName evidence="3">Serine protease</fullName>
    </recommendedName>
</protein>
<organism evidence="1 2">
    <name type="scientific">Portibacter lacus</name>
    <dbReference type="NCBI Taxonomy" id="1099794"/>
    <lineage>
        <taxon>Bacteria</taxon>
        <taxon>Pseudomonadati</taxon>
        <taxon>Bacteroidota</taxon>
        <taxon>Saprospiria</taxon>
        <taxon>Saprospirales</taxon>
        <taxon>Haliscomenobacteraceae</taxon>
        <taxon>Portibacter</taxon>
    </lineage>
</organism>
<dbReference type="GO" id="GO:0006508">
    <property type="term" value="P:proteolysis"/>
    <property type="evidence" value="ECO:0007669"/>
    <property type="project" value="InterPro"/>
</dbReference>
<dbReference type="PRINTS" id="PR00834">
    <property type="entry name" value="PROTEASES2C"/>
</dbReference>
<dbReference type="SUPFAM" id="SSF50494">
    <property type="entry name" value="Trypsin-like serine proteases"/>
    <property type="match status" value="1"/>
</dbReference>
<dbReference type="Gene3D" id="2.40.10.120">
    <property type="match status" value="1"/>
</dbReference>
<dbReference type="InterPro" id="IPR001940">
    <property type="entry name" value="Peptidase_S1C"/>
</dbReference>
<proteinExistence type="predicted"/>
<dbReference type="InterPro" id="IPR009003">
    <property type="entry name" value="Peptidase_S1_PA"/>
</dbReference>
<accession>A0AA37SR49</accession>
<sequence>MHAKPHNITVPIFGLKNQKPKFIGTGFFIDHIGGIVTAKHVLDRADIDPKSEFLFTQIVNDSSFQPRKIRHIFHHESADICLAKPNVLQIDGKDFENPIWEYDFDKPSIGEKVMTFAYPKTNLKDPVANIWSIVPENYHGELLEIHSRCPTCGITTECYQTTIDMLSGSSGGPVFNEAGKVIGVNSMSYDVEEGEIPISFVTPLNFLLDIKIQNEGEEILFRELIGYKLGSQIDNK</sequence>
<comment type="caution">
    <text evidence="1">The sequence shown here is derived from an EMBL/GenBank/DDBJ whole genome shotgun (WGS) entry which is preliminary data.</text>
</comment>
<evidence type="ECO:0000313" key="1">
    <source>
        <dbReference type="EMBL" id="GLR16160.1"/>
    </source>
</evidence>
<dbReference type="GO" id="GO:0004252">
    <property type="term" value="F:serine-type endopeptidase activity"/>
    <property type="evidence" value="ECO:0007669"/>
    <property type="project" value="InterPro"/>
</dbReference>
<evidence type="ECO:0008006" key="3">
    <source>
        <dbReference type="Google" id="ProtNLM"/>
    </source>
</evidence>
<reference evidence="1" key="2">
    <citation type="submission" date="2023-01" db="EMBL/GenBank/DDBJ databases">
        <title>Draft genome sequence of Portibacter lacus strain NBRC 108769.</title>
        <authorList>
            <person name="Sun Q."/>
            <person name="Mori K."/>
        </authorList>
    </citation>
    <scope>NUCLEOTIDE SEQUENCE</scope>
    <source>
        <strain evidence="1">NBRC 108769</strain>
    </source>
</reference>
<name>A0AA37SR49_9BACT</name>
<reference evidence="1" key="1">
    <citation type="journal article" date="2014" name="Int. J. Syst. Evol. Microbiol.">
        <title>Complete genome sequence of Corynebacterium casei LMG S-19264T (=DSM 44701T), isolated from a smear-ripened cheese.</title>
        <authorList>
            <consortium name="US DOE Joint Genome Institute (JGI-PGF)"/>
            <person name="Walter F."/>
            <person name="Albersmeier A."/>
            <person name="Kalinowski J."/>
            <person name="Ruckert C."/>
        </authorList>
    </citation>
    <scope>NUCLEOTIDE SEQUENCE</scope>
    <source>
        <strain evidence="1">NBRC 108769</strain>
    </source>
</reference>